<evidence type="ECO:0000313" key="2">
    <source>
        <dbReference type="Proteomes" id="UP001556631"/>
    </source>
</evidence>
<reference evidence="1 2" key="1">
    <citation type="submission" date="2024-07" db="EMBL/GenBank/DDBJ databases">
        <authorList>
            <person name="Lee S."/>
            <person name="Kang M."/>
        </authorList>
    </citation>
    <scope>NUCLEOTIDE SEQUENCE [LARGE SCALE GENOMIC DNA]</scope>
    <source>
        <strain evidence="1 2">DS6</strain>
    </source>
</reference>
<proteinExistence type="predicted"/>
<dbReference type="RefSeq" id="WP_367991603.1">
    <property type="nucleotide sequence ID" value="NZ_JBFPJR010000005.1"/>
</dbReference>
<evidence type="ECO:0000313" key="1">
    <source>
        <dbReference type="EMBL" id="MEX0426816.1"/>
    </source>
</evidence>
<gene>
    <name evidence="1" type="ORF">AB3X52_04215</name>
</gene>
<organism evidence="1 2">
    <name type="scientific">Nocardioides eburneus</name>
    <dbReference type="NCBI Taxonomy" id="3231482"/>
    <lineage>
        <taxon>Bacteria</taxon>
        <taxon>Bacillati</taxon>
        <taxon>Actinomycetota</taxon>
        <taxon>Actinomycetes</taxon>
        <taxon>Propionibacteriales</taxon>
        <taxon>Nocardioidaceae</taxon>
        <taxon>Nocardioides</taxon>
    </lineage>
</organism>
<dbReference type="EMBL" id="JBFPJR010000005">
    <property type="protein sequence ID" value="MEX0426816.1"/>
    <property type="molecule type" value="Genomic_DNA"/>
</dbReference>
<dbReference type="Proteomes" id="UP001556631">
    <property type="component" value="Unassembled WGS sequence"/>
</dbReference>
<protein>
    <recommendedName>
        <fullName evidence="3">Type IV toxin-antitoxin system AbiEi family antitoxin domain-containing protein</fullName>
    </recommendedName>
</protein>
<name>A0ABV3SV54_9ACTN</name>
<comment type="caution">
    <text evidence="1">The sequence shown here is derived from an EMBL/GenBank/DDBJ whole genome shotgun (WGS) entry which is preliminary data.</text>
</comment>
<sequence>MTEDEDRARAFWDAWLERTREDQHGVLSHAQLHEAGRTHGDIERMLRRKELRRVHPRVYVNHTGPLTWHQRAWAAVLYAQPAALCWTSLTEPRKDDGGPIHVAIDASRRLRPPEGIVIHRVTGLAKRQFPDKPPRLRIEDNALLMAQEAETEIEVVAILADVVGRRGVTARSLARALERFPRVRRRRWIKELLADLAQGTCSVLEHGYLERVERAHGLPRAHRQVPRRTANGHEFRDVEYLAYGLVVELDGRLGHDSWAAQGRDADRDLDDLALGGKETARLRWKQVYGTSCRTAMRIALILRRRGWDGTPTPCGPDCPVHDLGS</sequence>
<keyword evidence="2" id="KW-1185">Reference proteome</keyword>
<evidence type="ECO:0008006" key="3">
    <source>
        <dbReference type="Google" id="ProtNLM"/>
    </source>
</evidence>
<accession>A0ABV3SV54</accession>